<evidence type="ECO:0000256" key="1">
    <source>
        <dbReference type="SAM" id="MobiDB-lite"/>
    </source>
</evidence>
<feature type="region of interest" description="Disordered" evidence="1">
    <location>
        <begin position="520"/>
        <end position="544"/>
    </location>
</feature>
<dbReference type="EMBL" id="BMIH01000002">
    <property type="protein sequence ID" value="GGB24370.1"/>
    <property type="molecule type" value="Genomic_DNA"/>
</dbReference>
<dbReference type="AlphaFoldDB" id="A0A916SZ84"/>
<evidence type="ECO:0000256" key="2">
    <source>
        <dbReference type="SAM" id="SignalP"/>
    </source>
</evidence>
<gene>
    <name evidence="3" type="ORF">GCM10011380_12400</name>
</gene>
<protein>
    <submittedName>
        <fullName evidence="3">Peptidase S10</fullName>
    </submittedName>
</protein>
<evidence type="ECO:0000313" key="4">
    <source>
        <dbReference type="Proteomes" id="UP000623067"/>
    </source>
</evidence>
<dbReference type="InterPro" id="IPR029058">
    <property type="entry name" value="AB_hydrolase_fold"/>
</dbReference>
<dbReference type="Proteomes" id="UP000623067">
    <property type="component" value="Unassembled WGS sequence"/>
</dbReference>
<feature type="compositionally biased region" description="Basic and acidic residues" evidence="1">
    <location>
        <begin position="26"/>
        <end position="42"/>
    </location>
</feature>
<feature type="compositionally biased region" description="Low complexity" evidence="1">
    <location>
        <begin position="522"/>
        <end position="544"/>
    </location>
</feature>
<name>A0A916SZ84_9SPHN</name>
<sequence>MTLRSLLSAATALSLSAVPALAQDKAPPREKSAADREKEELAPVKASAVETETRHRDAVTIGGRSYPYTASAGTLTIRDIEGKPTASVFYTAYTLEGVKPGTKRPITFLYNGGPGSPSFWLRMGSFAPIRIRTTNPEFIRPAPYDVGPNPDSLLDKTDLVFIDAVGSGYSRPLGDMRPQQFYGVDEDVDAFAKAILRYTTKYGRWMSPKFLLGESYGTLRSGALAYELQERGMALNGVVLLSSIMNYGYRQPGLDQVYINYLPSFAATAWYHNRLQNRPADVATVVEQARAFALGPYSTALAKGQAISDAEADQVARQMSALIGISPDYIRRSNLRIDLPRFQKELLRDRARTIGRFDARYTGIDTDAAGERPETDASSDAISGAYIASFTDYLTGTLGYKTDLPYRLSARDAAGWTWNWKHDAPGRGMGSQNNPNTAIDLAAAMRANPYLKVLSMNGYYDMATPFFGTENDLGHMMLERPQQANLRFTYYPAGHMTYLNPEALHQMKADLSRWIDEAVSDARSATPPVPPSSSAAEGPASSPN</sequence>
<dbReference type="SUPFAM" id="SSF53474">
    <property type="entry name" value="alpha/beta-Hydrolases"/>
    <property type="match status" value="1"/>
</dbReference>
<reference evidence="3" key="1">
    <citation type="journal article" date="2014" name="Int. J. Syst. Evol. Microbiol.">
        <title>Complete genome sequence of Corynebacterium casei LMG S-19264T (=DSM 44701T), isolated from a smear-ripened cheese.</title>
        <authorList>
            <consortium name="US DOE Joint Genome Institute (JGI-PGF)"/>
            <person name="Walter F."/>
            <person name="Albersmeier A."/>
            <person name="Kalinowski J."/>
            <person name="Ruckert C."/>
        </authorList>
    </citation>
    <scope>NUCLEOTIDE SEQUENCE</scope>
    <source>
        <strain evidence="3">CGMCC 1.15330</strain>
    </source>
</reference>
<organism evidence="3 4">
    <name type="scientific">Sphingomonas metalli</name>
    <dbReference type="NCBI Taxonomy" id="1779358"/>
    <lineage>
        <taxon>Bacteria</taxon>
        <taxon>Pseudomonadati</taxon>
        <taxon>Pseudomonadota</taxon>
        <taxon>Alphaproteobacteria</taxon>
        <taxon>Sphingomonadales</taxon>
        <taxon>Sphingomonadaceae</taxon>
        <taxon>Sphingomonas</taxon>
    </lineage>
</organism>
<keyword evidence="2" id="KW-0732">Signal</keyword>
<proteinExistence type="predicted"/>
<dbReference type="Gene3D" id="3.40.50.1820">
    <property type="entry name" value="alpha/beta hydrolase"/>
    <property type="match status" value="1"/>
</dbReference>
<comment type="caution">
    <text evidence="3">The sequence shown here is derived from an EMBL/GenBank/DDBJ whole genome shotgun (WGS) entry which is preliminary data.</text>
</comment>
<feature type="region of interest" description="Disordered" evidence="1">
    <location>
        <begin position="22"/>
        <end position="56"/>
    </location>
</feature>
<accession>A0A916SZ84</accession>
<keyword evidence="4" id="KW-1185">Reference proteome</keyword>
<dbReference type="RefSeq" id="WP_188657903.1">
    <property type="nucleotide sequence ID" value="NZ_BMIH01000002.1"/>
</dbReference>
<reference evidence="3" key="2">
    <citation type="submission" date="2020-09" db="EMBL/GenBank/DDBJ databases">
        <authorList>
            <person name="Sun Q."/>
            <person name="Zhou Y."/>
        </authorList>
    </citation>
    <scope>NUCLEOTIDE SEQUENCE</scope>
    <source>
        <strain evidence="3">CGMCC 1.15330</strain>
    </source>
</reference>
<feature type="signal peptide" evidence="2">
    <location>
        <begin position="1"/>
        <end position="22"/>
    </location>
</feature>
<feature type="chain" id="PRO_5037839068" evidence="2">
    <location>
        <begin position="23"/>
        <end position="544"/>
    </location>
</feature>
<evidence type="ECO:0000313" key="3">
    <source>
        <dbReference type="EMBL" id="GGB24370.1"/>
    </source>
</evidence>